<evidence type="ECO:0000256" key="4">
    <source>
        <dbReference type="ARBA" id="ARBA00023157"/>
    </source>
</evidence>
<dbReference type="RefSeq" id="WP_179757625.1">
    <property type="nucleotide sequence ID" value="NZ_JACCBU010000001.1"/>
</dbReference>
<dbReference type="InterPro" id="IPR012336">
    <property type="entry name" value="Thioredoxin-like_fold"/>
</dbReference>
<dbReference type="EMBL" id="JACCBU010000001">
    <property type="protein sequence ID" value="NYE75052.1"/>
    <property type="molecule type" value="Genomic_DNA"/>
</dbReference>
<dbReference type="Proteomes" id="UP000569914">
    <property type="component" value="Unassembled WGS sequence"/>
</dbReference>
<keyword evidence="6" id="KW-0472">Membrane</keyword>
<keyword evidence="5" id="KW-0676">Redox-active center</keyword>
<evidence type="ECO:0000313" key="8">
    <source>
        <dbReference type="EMBL" id="NYE75052.1"/>
    </source>
</evidence>
<evidence type="ECO:0000256" key="2">
    <source>
        <dbReference type="ARBA" id="ARBA00022729"/>
    </source>
</evidence>
<evidence type="ECO:0000256" key="1">
    <source>
        <dbReference type="ARBA" id="ARBA00005791"/>
    </source>
</evidence>
<keyword evidence="9" id="KW-1185">Reference proteome</keyword>
<evidence type="ECO:0000256" key="3">
    <source>
        <dbReference type="ARBA" id="ARBA00023002"/>
    </source>
</evidence>
<keyword evidence="4" id="KW-1015">Disulfide bond</keyword>
<reference evidence="8 9" key="1">
    <citation type="submission" date="2020-07" db="EMBL/GenBank/DDBJ databases">
        <title>Sequencing the genomes of 1000 actinobacteria strains.</title>
        <authorList>
            <person name="Klenk H.-P."/>
        </authorList>
    </citation>
    <scope>NUCLEOTIDE SEQUENCE [LARGE SCALE GENOMIC DNA]</scope>
    <source>
        <strain evidence="8 9">DSM 22083</strain>
    </source>
</reference>
<proteinExistence type="inferred from homology"/>
<keyword evidence="8" id="KW-0413">Isomerase</keyword>
<dbReference type="PANTHER" id="PTHR13887">
    <property type="entry name" value="GLUTATHIONE S-TRANSFERASE KAPPA"/>
    <property type="match status" value="1"/>
</dbReference>
<feature type="transmembrane region" description="Helical" evidence="6">
    <location>
        <begin position="37"/>
        <end position="60"/>
    </location>
</feature>
<dbReference type="Pfam" id="PF13462">
    <property type="entry name" value="Thioredoxin_4"/>
    <property type="match status" value="1"/>
</dbReference>
<dbReference type="InterPro" id="IPR036249">
    <property type="entry name" value="Thioredoxin-like_sf"/>
</dbReference>
<dbReference type="PANTHER" id="PTHR13887:SF14">
    <property type="entry name" value="DISULFIDE BOND FORMATION PROTEIN D"/>
    <property type="match status" value="1"/>
</dbReference>
<dbReference type="SUPFAM" id="SSF52833">
    <property type="entry name" value="Thioredoxin-like"/>
    <property type="match status" value="1"/>
</dbReference>
<keyword evidence="6" id="KW-0812">Transmembrane</keyword>
<feature type="domain" description="Thioredoxin-like fold" evidence="7">
    <location>
        <begin position="86"/>
        <end position="239"/>
    </location>
</feature>
<sequence length="256" mass="27160">MASVKAKSQSGGSKKSARELAKAQAAAAQKRGRLTQIIVIAAVALVVIGIIGSAVIISVVTQNDRRPSANTTITVAGRELPLIVDGTAIRIGPADAKVTIDMYYDYSCPHCKEYDAATAKTYEQLLGEGNLAINFRPIQFQSQYGQTAGNASAAVVAYQPADWLAFHSALFVNHTEQTDIWQNADFKAFAEQNGVTNPEALKAIEDGKYSSWITGNTGEAVKAGVQGTPTVIINGEKSELLVGQQLIDKVHQLAGA</sequence>
<evidence type="ECO:0000256" key="6">
    <source>
        <dbReference type="SAM" id="Phobius"/>
    </source>
</evidence>
<evidence type="ECO:0000259" key="7">
    <source>
        <dbReference type="Pfam" id="PF13462"/>
    </source>
</evidence>
<dbReference type="GO" id="GO:0016491">
    <property type="term" value="F:oxidoreductase activity"/>
    <property type="evidence" value="ECO:0007669"/>
    <property type="project" value="UniProtKB-KW"/>
</dbReference>
<dbReference type="Gene3D" id="3.40.30.10">
    <property type="entry name" value="Glutaredoxin"/>
    <property type="match status" value="1"/>
</dbReference>
<keyword evidence="2" id="KW-0732">Signal</keyword>
<gene>
    <name evidence="8" type="ORF">BKA15_006381</name>
</gene>
<dbReference type="GO" id="GO:0016853">
    <property type="term" value="F:isomerase activity"/>
    <property type="evidence" value="ECO:0007669"/>
    <property type="project" value="UniProtKB-KW"/>
</dbReference>
<comment type="similarity">
    <text evidence="1">Belongs to the thioredoxin family. DsbA subfamily.</text>
</comment>
<dbReference type="AlphaFoldDB" id="A0A7Y9IE34"/>
<evidence type="ECO:0000256" key="5">
    <source>
        <dbReference type="ARBA" id="ARBA00023284"/>
    </source>
</evidence>
<evidence type="ECO:0000313" key="9">
    <source>
        <dbReference type="Proteomes" id="UP000569914"/>
    </source>
</evidence>
<keyword evidence="3" id="KW-0560">Oxidoreductase</keyword>
<comment type="caution">
    <text evidence="8">The sequence shown here is derived from an EMBL/GenBank/DDBJ whole genome shotgun (WGS) entry which is preliminary data.</text>
</comment>
<keyword evidence="6" id="KW-1133">Transmembrane helix</keyword>
<accession>A0A7Y9IE34</accession>
<organism evidence="8 9">
    <name type="scientific">Microlunatus parietis</name>
    <dbReference type="NCBI Taxonomy" id="682979"/>
    <lineage>
        <taxon>Bacteria</taxon>
        <taxon>Bacillati</taxon>
        <taxon>Actinomycetota</taxon>
        <taxon>Actinomycetes</taxon>
        <taxon>Propionibacteriales</taxon>
        <taxon>Propionibacteriaceae</taxon>
        <taxon>Microlunatus</taxon>
    </lineage>
</organism>
<name>A0A7Y9IE34_9ACTN</name>
<protein>
    <submittedName>
        <fullName evidence="8">Protein-disulfide isomerase</fullName>
    </submittedName>
</protein>